<reference evidence="2" key="1">
    <citation type="journal article" date="2014" name="Int. J. Syst. Evol. Microbiol.">
        <title>Complete genome sequence of Corynebacterium casei LMG S-19264T (=DSM 44701T), isolated from a smear-ripened cheese.</title>
        <authorList>
            <consortium name="US DOE Joint Genome Institute (JGI-PGF)"/>
            <person name="Walter F."/>
            <person name="Albersmeier A."/>
            <person name="Kalinowski J."/>
            <person name="Ruckert C."/>
        </authorList>
    </citation>
    <scope>NUCLEOTIDE SEQUENCE</scope>
    <source>
        <strain evidence="2">JCM 4633</strain>
    </source>
</reference>
<accession>A0A918WFH1</accession>
<dbReference type="Proteomes" id="UP000646244">
    <property type="component" value="Unassembled WGS sequence"/>
</dbReference>
<gene>
    <name evidence="2" type="ORF">GCM10010507_13930</name>
</gene>
<evidence type="ECO:0000313" key="2">
    <source>
        <dbReference type="EMBL" id="GHC40864.1"/>
    </source>
</evidence>
<comment type="caution">
    <text evidence="2">The sequence shown here is derived from an EMBL/GenBank/DDBJ whole genome shotgun (WGS) entry which is preliminary data.</text>
</comment>
<name>A0A918WFH1_STRCJ</name>
<reference evidence="2" key="2">
    <citation type="submission" date="2020-09" db="EMBL/GenBank/DDBJ databases">
        <authorList>
            <person name="Sun Q."/>
            <person name="Ohkuma M."/>
        </authorList>
    </citation>
    <scope>NUCLEOTIDE SEQUENCE</scope>
    <source>
        <strain evidence="2">JCM 4633</strain>
    </source>
</reference>
<sequence>MPAMPAHTPVGQGSGSALTRLHAEVQALHEAAGKRSYHKLAADVSAMADPDASVSHTTVSDVITCSRLAPLETFKRVICCLLHRRTSMDEQAPAAEESWPRFALLWHEADEERTRAALPSHVQEFAAVMRRKVFRPLGGDVHVISRRLDELLPALRTDVLTPAALRAIGSGTRLPHQHELEGLLDLLARDGHALAPEERRLLMQSYYDALRAQAPEQYEACMIRERCDAERDFRTVVERRLHLLERRHGHGTAAECAQKMQAVTERAADEAALAHQRHQVQVHLNRWLESELAKERHDKRLAQDAERAVRAELVAQEHRSEELAGKLSATEDLVLDMRSQRDESLRRLAEQATLHEAAATVADAAVASAAEHLRPPTGPAVSVFDWDGFATSRWGDTAYDVTVTPYSDGYSYDYGHEYAEALPPYGVPPVKAPDPYGGDLLLLPSPYTTSTASDVEGRPADSLPSWPSDGDDCRRPTPPPAQDGPPPAPAPRGCFRFLNALFRHGRGRHARRR</sequence>
<evidence type="ECO:0000256" key="1">
    <source>
        <dbReference type="SAM" id="MobiDB-lite"/>
    </source>
</evidence>
<dbReference type="AlphaFoldDB" id="A0A918WFH1"/>
<dbReference type="EMBL" id="BMVB01000003">
    <property type="protein sequence ID" value="GHC40864.1"/>
    <property type="molecule type" value="Genomic_DNA"/>
</dbReference>
<evidence type="ECO:0000313" key="3">
    <source>
        <dbReference type="Proteomes" id="UP000646244"/>
    </source>
</evidence>
<protein>
    <submittedName>
        <fullName evidence="2">Uncharacterized protein</fullName>
    </submittedName>
</protein>
<feature type="compositionally biased region" description="Pro residues" evidence="1">
    <location>
        <begin position="476"/>
        <end position="490"/>
    </location>
</feature>
<feature type="region of interest" description="Disordered" evidence="1">
    <location>
        <begin position="447"/>
        <end position="494"/>
    </location>
</feature>
<organism evidence="2 3">
    <name type="scientific">Streptomyces cinnamoneus</name>
    <name type="common">Streptoverticillium cinnamoneum</name>
    <dbReference type="NCBI Taxonomy" id="53446"/>
    <lineage>
        <taxon>Bacteria</taxon>
        <taxon>Bacillati</taxon>
        <taxon>Actinomycetota</taxon>
        <taxon>Actinomycetes</taxon>
        <taxon>Kitasatosporales</taxon>
        <taxon>Streptomycetaceae</taxon>
        <taxon>Streptomyces</taxon>
        <taxon>Streptomyces cinnamoneus group</taxon>
    </lineage>
</organism>
<proteinExistence type="predicted"/>